<keyword evidence="2" id="KW-1185">Reference proteome</keyword>
<organism evidence="1 2">
    <name type="scientific">Methylocaldum szegediense</name>
    <dbReference type="NCBI Taxonomy" id="73780"/>
    <lineage>
        <taxon>Bacteria</taxon>
        <taxon>Pseudomonadati</taxon>
        <taxon>Pseudomonadota</taxon>
        <taxon>Gammaproteobacteria</taxon>
        <taxon>Methylococcales</taxon>
        <taxon>Methylococcaceae</taxon>
        <taxon>Methylocaldum</taxon>
    </lineage>
</organism>
<dbReference type="RefSeq" id="WP_317963793.1">
    <property type="nucleotide sequence ID" value="NZ_OX458333.1"/>
</dbReference>
<evidence type="ECO:0000313" key="1">
    <source>
        <dbReference type="EMBL" id="CAI8789843.1"/>
    </source>
</evidence>
<gene>
    <name evidence="1" type="ORF">MSZNOR_1381</name>
</gene>
<accession>A0ABM9HZG6</accession>
<reference evidence="1 2" key="1">
    <citation type="submission" date="2023-03" db="EMBL/GenBank/DDBJ databases">
        <authorList>
            <person name="Pearce D."/>
        </authorList>
    </citation>
    <scope>NUCLEOTIDE SEQUENCE [LARGE SCALE GENOMIC DNA]</scope>
    <source>
        <strain evidence="1">Msz</strain>
    </source>
</reference>
<proteinExistence type="predicted"/>
<protein>
    <submittedName>
        <fullName evidence="1">Uncharacterized protein</fullName>
    </submittedName>
</protein>
<dbReference type="EMBL" id="OX458333">
    <property type="protein sequence ID" value="CAI8789843.1"/>
    <property type="molecule type" value="Genomic_DNA"/>
</dbReference>
<dbReference type="Proteomes" id="UP001162030">
    <property type="component" value="Chromosome"/>
</dbReference>
<sequence length="159" mass="18372">MKLMQATKTYDVDLFLWVTRRRSQRILVSGAQRVSYNSDCHLYLIPGLALTLNGKPAELALLACPLAVFAIERPLYFFLKNLCRRNPPQTEPKHPELRHSVRPHLGGVLRGNLAEFFARPSRLSRSPHRCQWTWRESCSASNPPPARWSARRWESYCLS</sequence>
<name>A0ABM9HZG6_9GAMM</name>
<evidence type="ECO:0000313" key="2">
    <source>
        <dbReference type="Proteomes" id="UP001162030"/>
    </source>
</evidence>